<name>A0ABV8VRR2_9BACI</name>
<sequence length="147" mass="16512">MTGHVGIAIDSKTILHTSGRKGEPYPLAISIKDWGKRYSKTKVIRPNSSSLGEKAATMAKKYFKGKKISYNIPSATLKGSKYTYCSQLVWKSYYKAGKSYETASQIGNAGRLTWKVPLKILPYDFSNKTYVKHNGFKFVKSTWGKVQ</sequence>
<organism evidence="1 2">
    <name type="scientific">Gracilibacillus marinus</name>
    <dbReference type="NCBI Taxonomy" id="630535"/>
    <lineage>
        <taxon>Bacteria</taxon>
        <taxon>Bacillati</taxon>
        <taxon>Bacillota</taxon>
        <taxon>Bacilli</taxon>
        <taxon>Bacillales</taxon>
        <taxon>Bacillaceae</taxon>
        <taxon>Gracilibacillus</taxon>
    </lineage>
</organism>
<reference evidence="2" key="1">
    <citation type="journal article" date="2019" name="Int. J. Syst. Evol. Microbiol.">
        <title>The Global Catalogue of Microorganisms (GCM) 10K type strain sequencing project: providing services to taxonomists for standard genome sequencing and annotation.</title>
        <authorList>
            <consortium name="The Broad Institute Genomics Platform"/>
            <consortium name="The Broad Institute Genome Sequencing Center for Infectious Disease"/>
            <person name="Wu L."/>
            <person name="Ma J."/>
        </authorList>
    </citation>
    <scope>NUCLEOTIDE SEQUENCE [LARGE SCALE GENOMIC DNA]</scope>
    <source>
        <strain evidence="2">KACC 14058</strain>
    </source>
</reference>
<keyword evidence="2" id="KW-1185">Reference proteome</keyword>
<gene>
    <name evidence="1" type="ORF">ACFOZ1_01280</name>
</gene>
<protein>
    <recommendedName>
        <fullName evidence="3">Permuted papain-like amidase enzyme, YaeF/YiiX, C92 family</fullName>
    </recommendedName>
</protein>
<dbReference type="InterPro" id="IPR038765">
    <property type="entry name" value="Papain-like_cys_pep_sf"/>
</dbReference>
<evidence type="ECO:0008006" key="3">
    <source>
        <dbReference type="Google" id="ProtNLM"/>
    </source>
</evidence>
<comment type="caution">
    <text evidence="1">The sequence shown here is derived from an EMBL/GenBank/DDBJ whole genome shotgun (WGS) entry which is preliminary data.</text>
</comment>
<dbReference type="Gene3D" id="3.90.1720.10">
    <property type="entry name" value="endopeptidase domain like (from Nostoc punctiforme)"/>
    <property type="match status" value="1"/>
</dbReference>
<dbReference type="EMBL" id="JBHSDV010000001">
    <property type="protein sequence ID" value="MFC4386431.1"/>
    <property type="molecule type" value="Genomic_DNA"/>
</dbReference>
<dbReference type="RefSeq" id="WP_390195030.1">
    <property type="nucleotide sequence ID" value="NZ_JBHSDV010000001.1"/>
</dbReference>
<evidence type="ECO:0000313" key="1">
    <source>
        <dbReference type="EMBL" id="MFC4386431.1"/>
    </source>
</evidence>
<proteinExistence type="predicted"/>
<dbReference type="SUPFAM" id="SSF54001">
    <property type="entry name" value="Cysteine proteinases"/>
    <property type="match status" value="1"/>
</dbReference>
<evidence type="ECO:0000313" key="2">
    <source>
        <dbReference type="Proteomes" id="UP001595880"/>
    </source>
</evidence>
<dbReference type="Proteomes" id="UP001595880">
    <property type="component" value="Unassembled WGS sequence"/>
</dbReference>
<accession>A0ABV8VRR2</accession>